<dbReference type="InterPro" id="IPR044972">
    <property type="entry name" value="Mot1"/>
</dbReference>
<dbReference type="GeneID" id="9616689"/>
<dbReference type="InterPro" id="IPR021133">
    <property type="entry name" value="HEAT_type_2"/>
</dbReference>
<accession>D8TVL8</accession>
<dbReference type="InterPro" id="IPR000357">
    <property type="entry name" value="HEAT"/>
</dbReference>
<dbReference type="KEGG" id="vcn:VOLCADRAFT_60315"/>
<dbReference type="Proteomes" id="UP000001058">
    <property type="component" value="Unassembled WGS sequence"/>
</dbReference>
<dbReference type="InterPro" id="IPR011989">
    <property type="entry name" value="ARM-like"/>
</dbReference>
<dbReference type="RefSeq" id="XP_002950404.1">
    <property type="nucleotide sequence ID" value="XM_002950358.1"/>
</dbReference>
<dbReference type="PANTHER" id="PTHR36498:SF1">
    <property type="entry name" value="TATA-BINDING PROTEIN-ASSOCIATED FACTOR 172"/>
    <property type="match status" value="1"/>
</dbReference>
<protein>
    <submittedName>
        <fullName evidence="3">Uncharacterized protein</fullName>
    </submittedName>
</protein>
<dbReference type="eggNOG" id="KOG0392">
    <property type="taxonomic scope" value="Eukaryota"/>
</dbReference>
<keyword evidence="1" id="KW-0677">Repeat</keyword>
<dbReference type="GO" id="GO:0017025">
    <property type="term" value="F:TBP-class protein binding"/>
    <property type="evidence" value="ECO:0007669"/>
    <property type="project" value="InterPro"/>
</dbReference>
<evidence type="ECO:0000313" key="3">
    <source>
        <dbReference type="EMBL" id="EFJ48605.1"/>
    </source>
</evidence>
<sequence length="384" mass="40944">DQLVVDSLDPVWEVRHGAVLGLRELLRGHAACAAVEAPLDGVAAARASNRRWLEDCIVHLLCVLALDRFGDYGSDQVTAPVRETAAQALGTALTALDPGSVRAVAAMLRDLQGQNDWRVRYGGFCGLKYMLAARLDLARDLLPAALPLLRRGLADPDDDVRAACADALVPVAGALGVLRAQLWDLLPQLSDLSAATNSVMSLLAHLYGSGPGAGAAASEELMALVPRLFPFIRHTLSTVRASVMQCLERMLAPPPPAAGGGPESALAVAAAAAAPLPPPPWLQPLVPALFQLVFQNVMVEGEQRVLDASVRVWRLLVRCAAPATLCEALAPEQLRALMALGSTQVRRRCRTGRRVGLGLKHGRHVVSSGDRDEVSSLKRRRRTC</sequence>
<dbReference type="Pfam" id="PF02985">
    <property type="entry name" value="HEAT"/>
    <property type="match status" value="1"/>
</dbReference>
<organism evidence="4">
    <name type="scientific">Volvox carteri f. nagariensis</name>
    <dbReference type="NCBI Taxonomy" id="3068"/>
    <lineage>
        <taxon>Eukaryota</taxon>
        <taxon>Viridiplantae</taxon>
        <taxon>Chlorophyta</taxon>
        <taxon>core chlorophytes</taxon>
        <taxon>Chlorophyceae</taxon>
        <taxon>CS clade</taxon>
        <taxon>Chlamydomonadales</taxon>
        <taxon>Volvocaceae</taxon>
        <taxon>Volvox</taxon>
    </lineage>
</organism>
<dbReference type="PROSITE" id="PS50077">
    <property type="entry name" value="HEAT_REPEAT"/>
    <property type="match status" value="1"/>
</dbReference>
<reference evidence="3 4" key="1">
    <citation type="journal article" date="2010" name="Science">
        <title>Genomic analysis of organismal complexity in the multicellular green alga Volvox carteri.</title>
        <authorList>
            <person name="Prochnik S.E."/>
            <person name="Umen J."/>
            <person name="Nedelcu A.M."/>
            <person name="Hallmann A."/>
            <person name="Miller S.M."/>
            <person name="Nishii I."/>
            <person name="Ferris P."/>
            <person name="Kuo A."/>
            <person name="Mitros T."/>
            <person name="Fritz-Laylin L.K."/>
            <person name="Hellsten U."/>
            <person name="Chapman J."/>
            <person name="Simakov O."/>
            <person name="Rensing S.A."/>
            <person name="Terry A."/>
            <person name="Pangilinan J."/>
            <person name="Kapitonov V."/>
            <person name="Jurka J."/>
            <person name="Salamov A."/>
            <person name="Shapiro H."/>
            <person name="Schmutz J."/>
            <person name="Grimwood J."/>
            <person name="Lindquist E."/>
            <person name="Lucas S."/>
            <person name="Grigoriev I.V."/>
            <person name="Schmitt R."/>
            <person name="Kirk D."/>
            <person name="Rokhsar D.S."/>
        </authorList>
    </citation>
    <scope>NUCLEOTIDE SEQUENCE [LARGE SCALE GENOMIC DNA]</scope>
    <source>
        <strain evidence="4">f. Nagariensis / Eve</strain>
    </source>
</reference>
<feature type="repeat" description="HEAT" evidence="2">
    <location>
        <begin position="145"/>
        <end position="181"/>
    </location>
</feature>
<dbReference type="EMBL" id="GL378339">
    <property type="protein sequence ID" value="EFJ48605.1"/>
    <property type="molecule type" value="Genomic_DNA"/>
</dbReference>
<name>D8TVL8_VOLCA</name>
<dbReference type="GO" id="GO:0016887">
    <property type="term" value="F:ATP hydrolysis activity"/>
    <property type="evidence" value="ECO:0007669"/>
    <property type="project" value="InterPro"/>
</dbReference>
<dbReference type="SUPFAM" id="SSF48371">
    <property type="entry name" value="ARM repeat"/>
    <property type="match status" value="1"/>
</dbReference>
<feature type="non-terminal residue" evidence="3">
    <location>
        <position position="1"/>
    </location>
</feature>
<evidence type="ECO:0000256" key="2">
    <source>
        <dbReference type="PROSITE-ProRule" id="PRU00103"/>
    </source>
</evidence>
<dbReference type="GO" id="GO:0003677">
    <property type="term" value="F:DNA binding"/>
    <property type="evidence" value="ECO:0007669"/>
    <property type="project" value="InterPro"/>
</dbReference>
<dbReference type="InterPro" id="IPR016024">
    <property type="entry name" value="ARM-type_fold"/>
</dbReference>
<dbReference type="AlphaFoldDB" id="D8TVL8"/>
<dbReference type="STRING" id="3068.D8TVL8"/>
<dbReference type="OrthoDB" id="10252227at2759"/>
<dbReference type="Gene3D" id="1.25.10.10">
    <property type="entry name" value="Leucine-rich Repeat Variant"/>
    <property type="match status" value="1"/>
</dbReference>
<dbReference type="PANTHER" id="PTHR36498">
    <property type="entry name" value="TATA-BINDING PROTEIN-ASSOCIATED FACTOR 172"/>
    <property type="match status" value="1"/>
</dbReference>
<dbReference type="InParanoid" id="D8TVL8"/>
<evidence type="ECO:0000313" key="4">
    <source>
        <dbReference type="Proteomes" id="UP000001058"/>
    </source>
</evidence>
<keyword evidence="4" id="KW-1185">Reference proteome</keyword>
<evidence type="ECO:0000256" key="1">
    <source>
        <dbReference type="ARBA" id="ARBA00022737"/>
    </source>
</evidence>
<proteinExistence type="predicted"/>
<gene>
    <name evidence="3" type="ORF">VOLCADRAFT_60315</name>
</gene>